<organism evidence="1 2">
    <name type="scientific">[Candida] jaroonii</name>
    <dbReference type="NCBI Taxonomy" id="467808"/>
    <lineage>
        <taxon>Eukaryota</taxon>
        <taxon>Fungi</taxon>
        <taxon>Dikarya</taxon>
        <taxon>Ascomycota</taxon>
        <taxon>Saccharomycotina</taxon>
        <taxon>Pichiomycetes</taxon>
        <taxon>Debaryomycetaceae</taxon>
        <taxon>Yamadazyma</taxon>
    </lineage>
</organism>
<keyword evidence="2" id="KW-1185">Reference proteome</keyword>
<protein>
    <submittedName>
        <fullName evidence="1">Uncharacterized protein</fullName>
    </submittedName>
</protein>
<gene>
    <name evidence="1" type="ORF">CLIB1444_05S05776</name>
</gene>
<comment type="caution">
    <text evidence="1">The sequence shown here is derived from an EMBL/GenBank/DDBJ whole genome shotgun (WGS) entry which is preliminary data.</text>
</comment>
<evidence type="ECO:0000313" key="1">
    <source>
        <dbReference type="EMBL" id="CAH6721199.1"/>
    </source>
</evidence>
<dbReference type="EMBL" id="CALSDN010000005">
    <property type="protein sequence ID" value="CAH6721199.1"/>
    <property type="molecule type" value="Genomic_DNA"/>
</dbReference>
<name>A0ACA9Y9V4_9ASCO</name>
<proteinExistence type="predicted"/>
<accession>A0ACA9Y9V4</accession>
<evidence type="ECO:0000313" key="2">
    <source>
        <dbReference type="Proteomes" id="UP001152531"/>
    </source>
</evidence>
<sequence>MDLFCIFFLAVLCSCSLDYADSIKAIVHNQVNPNDNSEGEVWFNTTGYGLADYGFPEEDVGIWTYSSFNYLKAIASLANEAAKRCFHGDIVLLYYKFVYNGQHESTEVVSSSDMIKDIAELLENSKGASKKQDKSLYDILSSTTSSDDVLKVFQVANGLNSPVDLQEEHWIKFLSNLYLFGLRQISTLGVGFRDFVSDLIH</sequence>
<reference evidence="1" key="1">
    <citation type="submission" date="2022-06" db="EMBL/GenBank/DDBJ databases">
        <authorList>
            <person name="Legras J.-L."/>
            <person name="Devillers H."/>
            <person name="Grondin C."/>
        </authorList>
    </citation>
    <scope>NUCLEOTIDE SEQUENCE</scope>
    <source>
        <strain evidence="1">CLIB 1444</strain>
    </source>
</reference>
<dbReference type="Proteomes" id="UP001152531">
    <property type="component" value="Unassembled WGS sequence"/>
</dbReference>